<reference evidence="1 2" key="1">
    <citation type="journal article" date="2022" name="Nat. Ecol. Evol.">
        <title>A masculinizing supergene underlies an exaggerated male reproductive morph in a spider.</title>
        <authorList>
            <person name="Hendrickx F."/>
            <person name="De Corte Z."/>
            <person name="Sonet G."/>
            <person name="Van Belleghem S.M."/>
            <person name="Kostlbacher S."/>
            <person name="Vangestel C."/>
        </authorList>
    </citation>
    <scope>NUCLEOTIDE SEQUENCE [LARGE SCALE GENOMIC DNA]</scope>
    <source>
        <strain evidence="1">W744_W776</strain>
    </source>
</reference>
<accession>A0AAV6UFI0</accession>
<keyword evidence="2" id="KW-1185">Reference proteome</keyword>
<evidence type="ECO:0000313" key="1">
    <source>
        <dbReference type="EMBL" id="KAG8183237.1"/>
    </source>
</evidence>
<proteinExistence type="predicted"/>
<dbReference type="AlphaFoldDB" id="A0AAV6UFI0"/>
<organism evidence="1 2">
    <name type="scientific">Oedothorax gibbosus</name>
    <dbReference type="NCBI Taxonomy" id="931172"/>
    <lineage>
        <taxon>Eukaryota</taxon>
        <taxon>Metazoa</taxon>
        <taxon>Ecdysozoa</taxon>
        <taxon>Arthropoda</taxon>
        <taxon>Chelicerata</taxon>
        <taxon>Arachnida</taxon>
        <taxon>Araneae</taxon>
        <taxon>Araneomorphae</taxon>
        <taxon>Entelegynae</taxon>
        <taxon>Araneoidea</taxon>
        <taxon>Linyphiidae</taxon>
        <taxon>Erigoninae</taxon>
        <taxon>Oedothorax</taxon>
    </lineage>
</organism>
<name>A0AAV6UFI0_9ARAC</name>
<dbReference type="Proteomes" id="UP000827092">
    <property type="component" value="Unassembled WGS sequence"/>
</dbReference>
<sequence>MPIDTLSTGTYPLLKRRFLRLARKRVSQEAWIHYKKCASKLRKIIKAAKKKFWEKICEEGANSGSIYRIIKVYRIDRGLTALLTISWKLTVSPCLTPLCKQIALRIYTGQKKSREASPSLWQGKRVRGIIGHFLSQSFRSPSNPSGYLPRVTTVLAQNSSKC</sequence>
<dbReference type="EMBL" id="JAFNEN010000426">
    <property type="protein sequence ID" value="KAG8183237.1"/>
    <property type="molecule type" value="Genomic_DNA"/>
</dbReference>
<comment type="caution">
    <text evidence="1">The sequence shown here is derived from an EMBL/GenBank/DDBJ whole genome shotgun (WGS) entry which is preliminary data.</text>
</comment>
<evidence type="ECO:0000313" key="2">
    <source>
        <dbReference type="Proteomes" id="UP000827092"/>
    </source>
</evidence>
<gene>
    <name evidence="1" type="ORF">JTE90_014411</name>
</gene>
<protein>
    <submittedName>
        <fullName evidence="1">Uncharacterized protein</fullName>
    </submittedName>
</protein>